<organism evidence="1">
    <name type="scientific">uncultured Caudovirales phage</name>
    <dbReference type="NCBI Taxonomy" id="2100421"/>
    <lineage>
        <taxon>Viruses</taxon>
        <taxon>Duplodnaviria</taxon>
        <taxon>Heunggongvirae</taxon>
        <taxon>Uroviricota</taxon>
        <taxon>Caudoviricetes</taxon>
        <taxon>Peduoviridae</taxon>
        <taxon>Maltschvirus</taxon>
        <taxon>Maltschvirus maltsch</taxon>
    </lineage>
</organism>
<gene>
    <name evidence="1" type="ORF">UFOVP402_24</name>
</gene>
<reference evidence="1" key="1">
    <citation type="submission" date="2020-04" db="EMBL/GenBank/DDBJ databases">
        <authorList>
            <person name="Chiriac C."/>
            <person name="Salcher M."/>
            <person name="Ghai R."/>
            <person name="Kavagutti S V."/>
        </authorList>
    </citation>
    <scope>NUCLEOTIDE SEQUENCE</scope>
</reference>
<protein>
    <submittedName>
        <fullName evidence="1">Uncharacterized protein</fullName>
    </submittedName>
</protein>
<evidence type="ECO:0000313" key="1">
    <source>
        <dbReference type="EMBL" id="CAB4140356.1"/>
    </source>
</evidence>
<name>A0A6J5M5F9_9CAUD</name>
<accession>A0A6J5M5F9</accession>
<dbReference type="EMBL" id="LR796374">
    <property type="protein sequence ID" value="CAB4140356.1"/>
    <property type="molecule type" value="Genomic_DNA"/>
</dbReference>
<sequence>MGAFKKMKSWQFMRKLLLILFLTPVLAKSQTINGRLYTQFNNYYKWRGGAFDSTLLLPNVTATAGIRPGAIRYNGADSSVYVWTGSQWRVIAGSGGGSSYTFTNGLTESGGVVRLGGELTQPTDVYGNNIFLDAGVGGAGGGSLSLVRGTNKTFSLALYDDNSLTLAQVNADSINGLRLIGTNDQTQIQIKDSIWFRDYNVTTATLTGRNLVTMSTTGALSRYTGSVLTAEVDNLDSVVRRGATTANRVNLNGGVSTTDSVNVIASNGEPIVSLYKQNFGNDGGFVSVKDEGGINKTFVTSSSVQFFDGTNTSVIQNGSLTANRNLSTPDTSGTLGVGASINGGTPVMAGSNGIIPLTISGGGADSTTFATQFRLDSTRNGIRADLNGKQNTLVSGTTIKTVNGESLLGSGNISISGGGVAWTGVDSTFAASQASNGEHHIEEFRGNATGTGSNSGITGGNYFFIASSGNLIGFYEGGRSAVRIGTLTSASATPHIHNGWASGTISAAYQMNSNWTVFTTSIRIPTLNDGTDRYHIRVGMVGGLNVSPLGTGLVFTYDLSGTQTGSTATGNWQTVTASSNVRTYNQNAVNNTAVTANTWTKLQIVFNDVLVYFYVNGTLIGTHTNNLPTGTNFVPYFDIRKTNGTTARSLEIDYSAIDIKYSSPR</sequence>
<proteinExistence type="predicted"/>